<dbReference type="AlphaFoldDB" id="G0S3X0"/>
<evidence type="ECO:0000313" key="4">
    <source>
        <dbReference type="Proteomes" id="UP000008066"/>
    </source>
</evidence>
<evidence type="ECO:0008006" key="5">
    <source>
        <dbReference type="Google" id="ProtNLM"/>
    </source>
</evidence>
<dbReference type="KEGG" id="cthr:CTHT_0039170"/>
<dbReference type="GO" id="GO:0005743">
    <property type="term" value="C:mitochondrial inner membrane"/>
    <property type="evidence" value="ECO:0007669"/>
    <property type="project" value="TreeGrafter"/>
</dbReference>
<dbReference type="HOGENOM" id="CLU_043838_2_0_1"/>
<evidence type="ECO:0000256" key="2">
    <source>
        <dbReference type="SAM" id="Phobius"/>
    </source>
</evidence>
<keyword evidence="2" id="KW-1133">Transmembrane helix</keyword>
<feature type="region of interest" description="Disordered" evidence="1">
    <location>
        <begin position="198"/>
        <end position="235"/>
    </location>
</feature>
<feature type="transmembrane region" description="Helical" evidence="2">
    <location>
        <begin position="130"/>
        <end position="149"/>
    </location>
</feature>
<organism evidence="4">
    <name type="scientific">Chaetomium thermophilum (strain DSM 1495 / CBS 144.50 / IMI 039719)</name>
    <name type="common">Thermochaetoides thermophila</name>
    <dbReference type="NCBI Taxonomy" id="759272"/>
    <lineage>
        <taxon>Eukaryota</taxon>
        <taxon>Fungi</taxon>
        <taxon>Dikarya</taxon>
        <taxon>Ascomycota</taxon>
        <taxon>Pezizomycotina</taxon>
        <taxon>Sordariomycetes</taxon>
        <taxon>Sordariomycetidae</taxon>
        <taxon>Sordariales</taxon>
        <taxon>Chaetomiaceae</taxon>
        <taxon>Thermochaetoides</taxon>
    </lineage>
</organism>
<dbReference type="RefSeq" id="XP_006694328.1">
    <property type="nucleotide sequence ID" value="XM_006694265.1"/>
</dbReference>
<reference evidence="3 4" key="1">
    <citation type="journal article" date="2011" name="Cell">
        <title>Insight into structure and assembly of the nuclear pore complex by utilizing the genome of a eukaryotic thermophile.</title>
        <authorList>
            <person name="Amlacher S."/>
            <person name="Sarges P."/>
            <person name="Flemming D."/>
            <person name="van Noort V."/>
            <person name="Kunze R."/>
            <person name="Devos D.P."/>
            <person name="Arumugam M."/>
            <person name="Bork P."/>
            <person name="Hurt E."/>
        </authorList>
    </citation>
    <scope>NUCLEOTIDE SEQUENCE [LARGE SCALE GENOMIC DNA]</scope>
    <source>
        <strain evidence="4">DSM 1495 / CBS 144.50 / IMI 039719</strain>
    </source>
</reference>
<dbReference type="PANTHER" id="PTHR28062">
    <property type="entry name" value="K+-H+ EXCHANGE-LIKE PROTEIN"/>
    <property type="match status" value="1"/>
</dbReference>
<evidence type="ECO:0000256" key="1">
    <source>
        <dbReference type="SAM" id="MobiDB-lite"/>
    </source>
</evidence>
<gene>
    <name evidence="3" type="ORF">CTHT_0039170</name>
</gene>
<protein>
    <recommendedName>
        <fullName evidence="5">Mitochondrial K+-H+ exchange-related-domain-containing protein</fullName>
    </recommendedName>
</protein>
<dbReference type="InterPro" id="IPR018786">
    <property type="entry name" value="Mit_KHE1"/>
</dbReference>
<dbReference type="OMA" id="PFFYLAY"/>
<dbReference type="Proteomes" id="UP000008066">
    <property type="component" value="Unassembled WGS sequence"/>
</dbReference>
<keyword evidence="2" id="KW-0472">Membrane</keyword>
<dbReference type="Pfam" id="PF10173">
    <property type="entry name" value="Mit_KHE1"/>
    <property type="match status" value="1"/>
</dbReference>
<dbReference type="GeneID" id="18257955"/>
<dbReference type="PANTHER" id="PTHR28062:SF1">
    <property type="entry name" value="TRANSMEMBRANE PROTEIN"/>
    <property type="match status" value="1"/>
</dbReference>
<feature type="compositionally biased region" description="Low complexity" evidence="1">
    <location>
        <begin position="204"/>
        <end position="223"/>
    </location>
</feature>
<keyword evidence="2" id="KW-0812">Transmembrane</keyword>
<dbReference type="GO" id="GO:0006813">
    <property type="term" value="P:potassium ion transport"/>
    <property type="evidence" value="ECO:0007669"/>
    <property type="project" value="TreeGrafter"/>
</dbReference>
<dbReference type="OrthoDB" id="5562676at2759"/>
<dbReference type="GO" id="GO:1902600">
    <property type="term" value="P:proton transmembrane transport"/>
    <property type="evidence" value="ECO:0007669"/>
    <property type="project" value="TreeGrafter"/>
</dbReference>
<dbReference type="EMBL" id="GL988041">
    <property type="protein sequence ID" value="EGS22032.1"/>
    <property type="molecule type" value="Genomic_DNA"/>
</dbReference>
<name>G0S3X0_CHATD</name>
<evidence type="ECO:0000313" key="3">
    <source>
        <dbReference type="EMBL" id="EGS22032.1"/>
    </source>
</evidence>
<proteinExistence type="predicted"/>
<dbReference type="eggNOG" id="KOG4539">
    <property type="taxonomic scope" value="Eukaryota"/>
</dbReference>
<sequence length="310" mass="34992">MRLYLLPISTRRTLLYCQRLNTPAAAESQTTWADKIQAKAARTWSGWEKRDRGWQKAVVSYGNYLLRRIPYEEWGLKSVPPLSQRRREVELDGSEKVEVIYPQSLLSRERIPRIIGQLATEREALHKARLIWCLVGVPITIPIGLIPLVPNLPFFYLAYRAWSHWRALSGGKHLQFLVNNNLLHLSPSPVVDEVYANRPQESNPTPLASSPEPTTSSPSSMEPVIEPSSYEKGPQIGAREVGQAETMLLTQEKGKKMTQALDLPQLEVELERAIWQVETAIRKRSAEVAGAAAAAENVRRAEVLDEKKGE</sequence>
<keyword evidence="4" id="KW-1185">Reference proteome</keyword>
<accession>G0S3X0</accession>